<dbReference type="AlphaFoldDB" id="A0A075FIS3"/>
<evidence type="ECO:0000256" key="6">
    <source>
        <dbReference type="PROSITE-ProRule" id="PRU01023"/>
    </source>
</evidence>
<dbReference type="Gene3D" id="3.40.50.150">
    <property type="entry name" value="Vaccinia Virus protein VP39"/>
    <property type="match status" value="1"/>
</dbReference>
<feature type="binding site" evidence="6">
    <location>
        <position position="166"/>
    </location>
    <ligand>
        <name>S-adenosyl-L-methionine</name>
        <dbReference type="ChEBI" id="CHEBI:59789"/>
    </ligand>
</feature>
<accession>A0A075FIS3</accession>
<evidence type="ECO:0000256" key="2">
    <source>
        <dbReference type="ARBA" id="ARBA00022603"/>
    </source>
</evidence>
<keyword evidence="3 6" id="KW-0808">Transferase</keyword>
<feature type="binding site" evidence="6">
    <location>
        <position position="139"/>
    </location>
    <ligand>
        <name>S-adenosyl-L-methionine</name>
        <dbReference type="ChEBI" id="CHEBI:59789"/>
    </ligand>
</feature>
<dbReference type="PRINTS" id="PR02008">
    <property type="entry name" value="RCMTFAMILY"/>
</dbReference>
<sequence length="306" mass="34699">MEPFQTIRQGIIERYSVLVDNPTEFAEAIHKPLKQSFRINTLKGDKENILEELRNYDPEITEVPWNNNAYVSQLNNLGSSLEHFVGQIYIQELTSMIPPLVVKDVIDNNTILDCCAAPGSKTTQIAGMMQNRGHIIANDSRHARLKSLRGNLDRLGVTNTTVTLRDFKSFPNTEADLYLVDAPCSSEGTIRKKNAVARIWKEKDYDRFNKLQKGLLNKACEMAPSGSTILYSTCTFAPEENEKIISEIINEQKVKVQKSKINGLNASSGITEWNGETYDKEVENCMRIWPHHNDTDAFFIARLEKC</sequence>
<evidence type="ECO:0000259" key="7">
    <source>
        <dbReference type="PROSITE" id="PS51686"/>
    </source>
</evidence>
<keyword evidence="5 6" id="KW-0694">RNA-binding</keyword>
<feature type="binding site" evidence="6">
    <location>
        <begin position="115"/>
        <end position="121"/>
    </location>
    <ligand>
        <name>S-adenosyl-L-methionine</name>
        <dbReference type="ChEBI" id="CHEBI:59789"/>
    </ligand>
</feature>
<feature type="domain" description="SAM-dependent MTase RsmB/NOP-type" evidence="7">
    <location>
        <begin position="25"/>
        <end position="306"/>
    </location>
</feature>
<evidence type="ECO:0000256" key="4">
    <source>
        <dbReference type="ARBA" id="ARBA00022691"/>
    </source>
</evidence>
<evidence type="ECO:0000313" key="8">
    <source>
        <dbReference type="EMBL" id="AIE91345.1"/>
    </source>
</evidence>
<protein>
    <submittedName>
        <fullName evidence="8">RNA methylase, NOL1/NOP2/sun family</fullName>
    </submittedName>
</protein>
<dbReference type="PROSITE" id="PS51686">
    <property type="entry name" value="SAM_MT_RSMB_NOP"/>
    <property type="match status" value="1"/>
</dbReference>
<dbReference type="GO" id="GO:0003723">
    <property type="term" value="F:RNA binding"/>
    <property type="evidence" value="ECO:0007669"/>
    <property type="project" value="UniProtKB-UniRule"/>
</dbReference>
<comment type="similarity">
    <text evidence="6">Belongs to the class I-like SAM-binding methyltransferase superfamily. RsmB/NOP family.</text>
</comment>
<feature type="binding site" evidence="6">
    <location>
        <position position="181"/>
    </location>
    <ligand>
        <name>S-adenosyl-L-methionine</name>
        <dbReference type="ChEBI" id="CHEBI:59789"/>
    </ligand>
</feature>
<evidence type="ECO:0000256" key="3">
    <source>
        <dbReference type="ARBA" id="ARBA00022679"/>
    </source>
</evidence>
<dbReference type="Gene3D" id="3.30.70.1170">
    <property type="entry name" value="Sun protein, domain 3"/>
    <property type="match status" value="1"/>
</dbReference>
<dbReference type="InterPro" id="IPR011023">
    <property type="entry name" value="Nop2p"/>
</dbReference>
<dbReference type="GO" id="GO:0008757">
    <property type="term" value="F:S-adenosylmethionine-dependent methyltransferase activity"/>
    <property type="evidence" value="ECO:0007669"/>
    <property type="project" value="InterPro"/>
</dbReference>
<dbReference type="GO" id="GO:0001510">
    <property type="term" value="P:RNA methylation"/>
    <property type="evidence" value="ECO:0007669"/>
    <property type="project" value="InterPro"/>
</dbReference>
<proteinExistence type="inferred from homology"/>
<dbReference type="InterPro" id="IPR023267">
    <property type="entry name" value="RCMT"/>
</dbReference>
<dbReference type="NCBIfam" id="TIGR00446">
    <property type="entry name" value="nop2p"/>
    <property type="match status" value="1"/>
</dbReference>
<name>A0A075FIS3_9EURY</name>
<dbReference type="SUPFAM" id="SSF53335">
    <property type="entry name" value="S-adenosyl-L-methionine-dependent methyltransferases"/>
    <property type="match status" value="1"/>
</dbReference>
<keyword evidence="2 6" id="KW-0489">Methyltransferase</keyword>
<dbReference type="InterPro" id="IPR049560">
    <property type="entry name" value="MeTrfase_RsmB-F_NOP2_cat"/>
</dbReference>
<dbReference type="Pfam" id="PF01189">
    <property type="entry name" value="Methyltr_RsmB-F"/>
    <property type="match status" value="1"/>
</dbReference>
<evidence type="ECO:0000256" key="1">
    <source>
        <dbReference type="ARBA" id="ARBA00022490"/>
    </source>
</evidence>
<organism evidence="8">
    <name type="scientific">uncultured marine group II/III euryarchaeote AD1000_117_B07</name>
    <dbReference type="NCBI Taxonomy" id="1457721"/>
    <lineage>
        <taxon>Archaea</taxon>
        <taxon>Methanobacteriati</taxon>
        <taxon>Methanobacteriota</taxon>
        <taxon>environmental samples</taxon>
    </lineage>
</organism>
<dbReference type="Pfam" id="PF17125">
    <property type="entry name" value="Methyltr_RsmF_N"/>
    <property type="match status" value="1"/>
</dbReference>
<dbReference type="InterPro" id="IPR029063">
    <property type="entry name" value="SAM-dependent_MTases_sf"/>
</dbReference>
<dbReference type="PANTHER" id="PTHR22807">
    <property type="entry name" value="NOP2 YEAST -RELATED NOL1/NOP2/FMU SUN DOMAIN-CONTAINING"/>
    <property type="match status" value="1"/>
</dbReference>
<evidence type="ECO:0000256" key="5">
    <source>
        <dbReference type="ARBA" id="ARBA00022884"/>
    </source>
</evidence>
<keyword evidence="4 6" id="KW-0949">S-adenosyl-L-methionine</keyword>
<dbReference type="PANTHER" id="PTHR22807:SF30">
    <property type="entry name" value="28S RRNA (CYTOSINE(4447)-C(5))-METHYLTRANSFERASE-RELATED"/>
    <property type="match status" value="1"/>
</dbReference>
<dbReference type="InterPro" id="IPR001678">
    <property type="entry name" value="MeTrfase_RsmB-F_NOP2_dom"/>
</dbReference>
<keyword evidence="1" id="KW-0963">Cytoplasm</keyword>
<dbReference type="GO" id="GO:0006396">
    <property type="term" value="P:RNA processing"/>
    <property type="evidence" value="ECO:0007669"/>
    <property type="project" value="InterPro"/>
</dbReference>
<feature type="active site" description="Nucleophile" evidence="6">
    <location>
        <position position="234"/>
    </location>
</feature>
<reference evidence="8" key="1">
    <citation type="journal article" date="2014" name="Genome Biol. Evol.">
        <title>Pangenome evidence for extensive interdomain horizontal transfer affecting lineage core and shell genes in uncultured planktonic thaumarchaeota and euryarchaeota.</title>
        <authorList>
            <person name="Deschamps P."/>
            <person name="Zivanovic Y."/>
            <person name="Moreira D."/>
            <person name="Rodriguez-Valera F."/>
            <person name="Lopez-Garcia P."/>
        </authorList>
    </citation>
    <scope>NUCLEOTIDE SEQUENCE</scope>
</reference>
<dbReference type="GO" id="GO:0008173">
    <property type="term" value="F:RNA methyltransferase activity"/>
    <property type="evidence" value="ECO:0007669"/>
    <property type="project" value="InterPro"/>
</dbReference>
<dbReference type="EMBL" id="KF900335">
    <property type="protein sequence ID" value="AIE91345.1"/>
    <property type="molecule type" value="Genomic_DNA"/>
</dbReference>
<dbReference type="InterPro" id="IPR031341">
    <property type="entry name" value="Methyltr_RsmF_N"/>
</dbReference>